<evidence type="ECO:0000313" key="6">
    <source>
        <dbReference type="Proteomes" id="UP001432027"/>
    </source>
</evidence>
<gene>
    <name evidence="5" type="ORF">PENTCL1PPCAC_29332</name>
</gene>
<reference evidence="5" key="1">
    <citation type="submission" date="2023-10" db="EMBL/GenBank/DDBJ databases">
        <title>Genome assembly of Pristionchus species.</title>
        <authorList>
            <person name="Yoshida K."/>
            <person name="Sommer R.J."/>
        </authorList>
    </citation>
    <scope>NUCLEOTIDE SEQUENCE</scope>
    <source>
        <strain evidence="5">RS0144</strain>
    </source>
</reference>
<feature type="non-terminal residue" evidence="5">
    <location>
        <position position="1"/>
    </location>
</feature>
<dbReference type="InterPro" id="IPR003609">
    <property type="entry name" value="Pan_app"/>
</dbReference>
<keyword evidence="1" id="KW-0677">Repeat</keyword>
<dbReference type="SMART" id="SM00223">
    <property type="entry name" value="APPLE"/>
    <property type="match status" value="1"/>
</dbReference>
<evidence type="ECO:0000259" key="4">
    <source>
        <dbReference type="PROSITE" id="PS50948"/>
    </source>
</evidence>
<protein>
    <recommendedName>
        <fullName evidence="4">Apple domain-containing protein</fullName>
    </recommendedName>
</protein>
<keyword evidence="3" id="KW-0812">Transmembrane</keyword>
<dbReference type="GO" id="GO:0006508">
    <property type="term" value="P:proteolysis"/>
    <property type="evidence" value="ECO:0007669"/>
    <property type="project" value="InterPro"/>
</dbReference>
<dbReference type="GO" id="GO:0005576">
    <property type="term" value="C:extracellular region"/>
    <property type="evidence" value="ECO:0007669"/>
    <property type="project" value="InterPro"/>
</dbReference>
<evidence type="ECO:0000313" key="5">
    <source>
        <dbReference type="EMBL" id="GMT07158.1"/>
    </source>
</evidence>
<keyword evidence="3" id="KW-1133">Transmembrane helix</keyword>
<keyword evidence="6" id="KW-1185">Reference proteome</keyword>
<keyword evidence="2" id="KW-1015">Disulfide bond</keyword>
<dbReference type="AlphaFoldDB" id="A0AAV5UKD9"/>
<accession>A0AAV5UKD9</accession>
<dbReference type="InterPro" id="IPR000177">
    <property type="entry name" value="Apple"/>
</dbReference>
<feature type="domain" description="Apple" evidence="4">
    <location>
        <begin position="75"/>
        <end position="150"/>
    </location>
</feature>
<name>A0AAV5UKD9_9BILA</name>
<organism evidence="5 6">
    <name type="scientific">Pristionchus entomophagus</name>
    <dbReference type="NCBI Taxonomy" id="358040"/>
    <lineage>
        <taxon>Eukaryota</taxon>
        <taxon>Metazoa</taxon>
        <taxon>Ecdysozoa</taxon>
        <taxon>Nematoda</taxon>
        <taxon>Chromadorea</taxon>
        <taxon>Rhabditida</taxon>
        <taxon>Rhabditina</taxon>
        <taxon>Diplogasteromorpha</taxon>
        <taxon>Diplogasteroidea</taxon>
        <taxon>Neodiplogasteridae</taxon>
        <taxon>Pristionchus</taxon>
    </lineage>
</organism>
<evidence type="ECO:0000256" key="1">
    <source>
        <dbReference type="ARBA" id="ARBA00022737"/>
    </source>
</evidence>
<feature type="transmembrane region" description="Helical" evidence="3">
    <location>
        <begin position="51"/>
        <end position="73"/>
    </location>
</feature>
<dbReference type="EMBL" id="BTSX01000006">
    <property type="protein sequence ID" value="GMT07158.1"/>
    <property type="molecule type" value="Genomic_DNA"/>
</dbReference>
<sequence length="232" mass="25698">EEKRKQKKNEEERSERRGRAEFEVSVEGIAGELRGTTEEGRQFISTRPTMGASSILLACLLIFISATSTVSAAHCFFLKELAIIGGTYDEFETNDIRQCCIRCAQQTCCIAYTYDKIKRRCYMKSAIANSEERSYTTSGIKANIANGNGCKLNNIEIKGGSTHLNLKNSMECQAFCTAYGIYTWLPGGVNDDNESFDPVCTCTNRIVSLKYTYGAISSILPNTVTRTDDGSM</sequence>
<evidence type="ECO:0000256" key="3">
    <source>
        <dbReference type="SAM" id="Phobius"/>
    </source>
</evidence>
<evidence type="ECO:0000256" key="2">
    <source>
        <dbReference type="ARBA" id="ARBA00023157"/>
    </source>
</evidence>
<proteinExistence type="predicted"/>
<dbReference type="Gene3D" id="3.50.4.10">
    <property type="entry name" value="Hepatocyte Growth Factor"/>
    <property type="match status" value="1"/>
</dbReference>
<comment type="caution">
    <text evidence="5">The sequence shown here is derived from an EMBL/GenBank/DDBJ whole genome shotgun (WGS) entry which is preliminary data.</text>
</comment>
<dbReference type="Proteomes" id="UP001432027">
    <property type="component" value="Unassembled WGS sequence"/>
</dbReference>
<keyword evidence="3" id="KW-0472">Membrane</keyword>
<dbReference type="PROSITE" id="PS50948">
    <property type="entry name" value="PAN"/>
    <property type="match status" value="1"/>
</dbReference>